<keyword evidence="3" id="KW-1185">Reference proteome</keyword>
<feature type="region of interest" description="Disordered" evidence="1">
    <location>
        <begin position="24"/>
        <end position="118"/>
    </location>
</feature>
<accession>A0A218UZW8</accession>
<gene>
    <name evidence="2" type="ORF">RLOC_00007909</name>
</gene>
<reference evidence="2 3" key="1">
    <citation type="submission" date="2017-05" db="EMBL/GenBank/DDBJ databases">
        <title>Genome of assembly of the Bengalese finch, Lonchura striata domestica.</title>
        <authorList>
            <person name="Colquitt B.M."/>
            <person name="Brainard M.S."/>
        </authorList>
    </citation>
    <scope>NUCLEOTIDE SEQUENCE [LARGE SCALE GENOMIC DNA]</scope>
    <source>
        <strain evidence="2">White83orange57</strain>
    </source>
</reference>
<feature type="compositionally biased region" description="Basic and acidic residues" evidence="1">
    <location>
        <begin position="65"/>
        <end position="77"/>
    </location>
</feature>
<protein>
    <submittedName>
        <fullName evidence="2">Uncharacterized protein</fullName>
    </submittedName>
</protein>
<proteinExistence type="predicted"/>
<comment type="caution">
    <text evidence="2">The sequence shown here is derived from an EMBL/GenBank/DDBJ whole genome shotgun (WGS) entry which is preliminary data.</text>
</comment>
<evidence type="ECO:0000313" key="2">
    <source>
        <dbReference type="EMBL" id="OWK59335.1"/>
    </source>
</evidence>
<evidence type="ECO:0000256" key="1">
    <source>
        <dbReference type="SAM" id="MobiDB-lite"/>
    </source>
</evidence>
<feature type="compositionally biased region" description="Polar residues" evidence="1">
    <location>
        <begin position="106"/>
        <end position="118"/>
    </location>
</feature>
<evidence type="ECO:0000313" key="3">
    <source>
        <dbReference type="Proteomes" id="UP000197619"/>
    </source>
</evidence>
<sequence length="456" mass="54127">MNTRKPSGSSKRKMWVVTNFFAHKKPEMSDMPDTSASSKEEEWVIPNGSGSSREVWCPSNISGSRGRESWHTRDVSGNRRRKALERQCEDTDLRKTTAEGSRHTSDTSQQPPACGDQTSNMKEMLEMMKEMDNKKTKEMFEMIKEIDNKKMKQVFEMIKEMDNKKTQEMFTMVKEMDNKKTKEMFEIMKEMDSKNTKEIIEMMKNMDQKITILSNTIQYLLNLLDSYNRELPGRVIQILCKEKEENEMLKEKTKKLEERMQELLAKAMAMHQHSEDISDPSRLSAVLERYEMLRLQEWEKVRSSMPYRWTYEEGSRAIRRVFDACEKDIQKRADDILKVLDIPPSNKVMMQDILKLLRQQYHQNSMVYKKIVQEAAIHIRTENETQFLLQCCQIYCLLLLQDPPVKAEWRMNRNHLEHVDKKDEVHWKKVSLLWPIMKRGEEIIVKGVVWDQRKMT</sequence>
<dbReference type="EMBL" id="MUZQ01000080">
    <property type="protein sequence ID" value="OWK59335.1"/>
    <property type="molecule type" value="Genomic_DNA"/>
</dbReference>
<organism evidence="2 3">
    <name type="scientific">Lonchura striata</name>
    <name type="common">white-rumped munia</name>
    <dbReference type="NCBI Taxonomy" id="40157"/>
    <lineage>
        <taxon>Eukaryota</taxon>
        <taxon>Metazoa</taxon>
        <taxon>Chordata</taxon>
        <taxon>Craniata</taxon>
        <taxon>Vertebrata</taxon>
        <taxon>Euteleostomi</taxon>
        <taxon>Archelosauria</taxon>
        <taxon>Archosauria</taxon>
        <taxon>Dinosauria</taxon>
        <taxon>Saurischia</taxon>
        <taxon>Theropoda</taxon>
        <taxon>Coelurosauria</taxon>
        <taxon>Aves</taxon>
        <taxon>Neognathae</taxon>
        <taxon>Neoaves</taxon>
        <taxon>Telluraves</taxon>
        <taxon>Australaves</taxon>
        <taxon>Passeriformes</taxon>
        <taxon>Passeroidea</taxon>
        <taxon>Estrildidae</taxon>
        <taxon>Estrildinae</taxon>
        <taxon>Lonchura</taxon>
    </lineage>
</organism>
<dbReference type="Proteomes" id="UP000197619">
    <property type="component" value="Unassembled WGS sequence"/>
</dbReference>
<name>A0A218UZW8_9PASE</name>
<dbReference type="AlphaFoldDB" id="A0A218UZW8"/>
<feature type="compositionally biased region" description="Basic and acidic residues" evidence="1">
    <location>
        <begin position="84"/>
        <end position="105"/>
    </location>
</feature>